<dbReference type="Pfam" id="PF08538">
    <property type="entry name" value="DUF1749"/>
    <property type="match status" value="1"/>
</dbReference>
<feature type="region of interest" description="Disordered" evidence="1">
    <location>
        <begin position="207"/>
        <end position="232"/>
    </location>
</feature>
<evidence type="ECO:0008006" key="4">
    <source>
        <dbReference type="Google" id="ProtNLM"/>
    </source>
</evidence>
<accession>A0A8K0NR48</accession>
<dbReference type="InterPro" id="IPR029058">
    <property type="entry name" value="AB_hydrolase_fold"/>
</dbReference>
<sequence length="315" mass="34923">MSTSSTQVESYQGVLQRYKVPKGPDLPIFLNGDLNSDKALIMMGGLYDGIVSLPYQATLSKMCSEIGWTAVQPYWTSALHGFAIGSLKQDAEELEAAVKHLRAQGKKTIVILGSSTGCQDIMTYLLTHNTSTPIQGAILQAPVSDRECFDDPKVIKAGELAEKMVKEGRGEEMVPKEVAMEAWGMERVTAYRMWSLLCVGGDDDFFSSDLPEEPEENKKEGPSHRPLSETFGKLPTDTPLLFLFSGKDRSFPWSKTTPAKQFERWERAANKDKKEDAGAKVKMQFGVMEGASHQVDEVELQPKFREAVEGFLKSV</sequence>
<reference evidence="2" key="1">
    <citation type="submission" date="2020-04" db="EMBL/GenBank/DDBJ databases">
        <title>Analysis of mating type loci in Filobasidium floriforme.</title>
        <authorList>
            <person name="Nowrousian M."/>
        </authorList>
    </citation>
    <scope>NUCLEOTIDE SEQUENCE</scope>
    <source>
        <strain evidence="2">CBS 6242</strain>
    </source>
</reference>
<name>A0A8K0NR48_9TREE</name>
<evidence type="ECO:0000256" key="1">
    <source>
        <dbReference type="SAM" id="MobiDB-lite"/>
    </source>
</evidence>
<feature type="compositionally biased region" description="Basic and acidic residues" evidence="1">
    <location>
        <begin position="216"/>
        <end position="227"/>
    </location>
</feature>
<dbReference type="PANTHER" id="PTHR31591">
    <property type="entry name" value="UPF0613 PROTEIN PB24D3.06C"/>
    <property type="match status" value="1"/>
</dbReference>
<evidence type="ECO:0000313" key="3">
    <source>
        <dbReference type="Proteomes" id="UP000812966"/>
    </source>
</evidence>
<comment type="caution">
    <text evidence="2">The sequence shown here is derived from an EMBL/GenBank/DDBJ whole genome shotgun (WGS) entry which is preliminary data.</text>
</comment>
<proteinExistence type="predicted"/>
<protein>
    <recommendedName>
        <fullName evidence="4">DUF1749-domain-containing protein</fullName>
    </recommendedName>
</protein>
<dbReference type="Gene3D" id="3.40.50.1820">
    <property type="entry name" value="alpha/beta hydrolase"/>
    <property type="match status" value="1"/>
</dbReference>
<dbReference type="OrthoDB" id="10034502at2759"/>
<organism evidence="2 3">
    <name type="scientific">Filobasidium floriforme</name>
    <dbReference type="NCBI Taxonomy" id="5210"/>
    <lineage>
        <taxon>Eukaryota</taxon>
        <taxon>Fungi</taxon>
        <taxon>Dikarya</taxon>
        <taxon>Basidiomycota</taxon>
        <taxon>Agaricomycotina</taxon>
        <taxon>Tremellomycetes</taxon>
        <taxon>Filobasidiales</taxon>
        <taxon>Filobasidiaceae</taxon>
        <taxon>Filobasidium</taxon>
    </lineage>
</organism>
<dbReference type="SUPFAM" id="SSF53474">
    <property type="entry name" value="alpha/beta-Hydrolases"/>
    <property type="match status" value="1"/>
</dbReference>
<evidence type="ECO:0000313" key="2">
    <source>
        <dbReference type="EMBL" id="KAG7548983.1"/>
    </source>
</evidence>
<keyword evidence="3" id="KW-1185">Reference proteome</keyword>
<dbReference type="AlphaFoldDB" id="A0A8K0NR48"/>
<dbReference type="Proteomes" id="UP000812966">
    <property type="component" value="Unassembled WGS sequence"/>
</dbReference>
<gene>
    <name evidence="2" type="ORF">FFLO_03096</name>
</gene>
<dbReference type="PANTHER" id="PTHR31591:SF1">
    <property type="entry name" value="UPF0613 PROTEIN PB24D3.06C"/>
    <property type="match status" value="1"/>
</dbReference>
<dbReference type="InterPro" id="IPR013744">
    <property type="entry name" value="SidJ"/>
</dbReference>
<dbReference type="EMBL" id="JABELV010000055">
    <property type="protein sequence ID" value="KAG7548983.1"/>
    <property type="molecule type" value="Genomic_DNA"/>
</dbReference>